<dbReference type="EMBL" id="MIJY01000045">
    <property type="protein sequence ID" value="OEG09100.1"/>
    <property type="molecule type" value="Genomic_DNA"/>
</dbReference>
<evidence type="ECO:0000313" key="7">
    <source>
        <dbReference type="EMBL" id="OEG09100.1"/>
    </source>
</evidence>
<accession>A0A1E5GA06</accession>
<proteinExistence type="predicted"/>
<dbReference type="AlphaFoldDB" id="A0A1E5GA06"/>
<dbReference type="Pfam" id="PF03738">
    <property type="entry name" value="GSP_synth"/>
    <property type="match status" value="1"/>
</dbReference>
<feature type="domain" description="Glutathionylspermidine synthase pre-ATP-grasp-like" evidence="6">
    <location>
        <begin position="45"/>
        <end position="424"/>
    </location>
</feature>
<dbReference type="RefSeq" id="WP_069664790.1">
    <property type="nucleotide sequence ID" value="NZ_JBHUJJ010000001.1"/>
</dbReference>
<evidence type="ECO:0000256" key="4">
    <source>
        <dbReference type="ARBA" id="ARBA00022840"/>
    </source>
</evidence>
<dbReference type="Proteomes" id="UP000095094">
    <property type="component" value="Unassembled WGS sequence"/>
</dbReference>
<keyword evidence="3" id="KW-0547">Nucleotide-binding</keyword>
<keyword evidence="4" id="KW-0067">ATP-binding</keyword>
<reference evidence="8" key="1">
    <citation type="submission" date="2016-09" db="EMBL/GenBank/DDBJ databases">
        <authorList>
            <person name="Gulvik C.A."/>
        </authorList>
    </citation>
    <scope>NUCLEOTIDE SEQUENCE [LARGE SCALE GENOMIC DNA]</scope>
    <source>
        <strain evidence="8">LMG 8895</strain>
    </source>
</reference>
<keyword evidence="5" id="KW-0460">Magnesium</keyword>
<dbReference type="InterPro" id="IPR005494">
    <property type="entry name" value="GSPS_pre-ATP-grasp-like_dom"/>
</dbReference>
<dbReference type="GO" id="GO:0005524">
    <property type="term" value="F:ATP binding"/>
    <property type="evidence" value="ECO:0007669"/>
    <property type="project" value="UniProtKB-KW"/>
</dbReference>
<evidence type="ECO:0000259" key="6">
    <source>
        <dbReference type="Pfam" id="PF03738"/>
    </source>
</evidence>
<dbReference type="OrthoDB" id="9771802at2"/>
<dbReference type="SUPFAM" id="SSF56059">
    <property type="entry name" value="Glutathione synthetase ATP-binding domain-like"/>
    <property type="match status" value="1"/>
</dbReference>
<gene>
    <name evidence="7" type="ORF">BCR25_11045</name>
</gene>
<evidence type="ECO:0000313" key="8">
    <source>
        <dbReference type="Proteomes" id="UP000095094"/>
    </source>
</evidence>
<evidence type="ECO:0000256" key="1">
    <source>
        <dbReference type="ARBA" id="ARBA00022598"/>
    </source>
</evidence>
<evidence type="ECO:0000256" key="2">
    <source>
        <dbReference type="ARBA" id="ARBA00022723"/>
    </source>
</evidence>
<keyword evidence="1" id="KW-0436">Ligase</keyword>
<name>A0A1E5GA06_9ENTE</name>
<dbReference type="GO" id="GO:0016874">
    <property type="term" value="F:ligase activity"/>
    <property type="evidence" value="ECO:0007669"/>
    <property type="project" value="UniProtKB-KW"/>
</dbReference>
<evidence type="ECO:0000256" key="5">
    <source>
        <dbReference type="ARBA" id="ARBA00022842"/>
    </source>
</evidence>
<evidence type="ECO:0000256" key="3">
    <source>
        <dbReference type="ARBA" id="ARBA00022741"/>
    </source>
</evidence>
<keyword evidence="2" id="KW-0479">Metal-binding</keyword>
<sequence>MIKLTADEFIHNNQIIQNAIKEMNVSFEGREFPYSMQPLIVKESESNYFKEATEILSDCLEIVLKAYKEDDFVRSYFSHYDKYKSLILSSTPGKQITISRYDVVWYGRESFKVFECNTCCPGGVSILGDIKKNYVQLPFIKKHLKEKLYVPFECDETSSFINALKQRFDEATDYAPKKIGIAFANYEGFYSYELKELCTAAKKMGYNSCVCDVTDLYIGNGDKLYYEEDEINIVYYKVDQLLLNENILSEIITATKNGYVVSVNSYPAMYITESKIVLALLRDSYFQNKYLTDIQIKIIEKHIPWTKKLSDSENVFHEGSYVGLIDFSIKNKDKLVLKIDNETRGANIYIGRNINIEKWENLLRANNNKNWIVQEYCEIPNTVVLENINGEIVETRKKYGIDFFMYNGKYSGIVSRLSESDIINVGSGGYEQPVLVIK</sequence>
<keyword evidence="8" id="KW-1185">Reference proteome</keyword>
<comment type="caution">
    <text evidence="7">The sequence shown here is derived from an EMBL/GenBank/DDBJ whole genome shotgun (WGS) entry which is preliminary data.</text>
</comment>
<protein>
    <recommendedName>
        <fullName evidence="6">Glutathionylspermidine synthase pre-ATP-grasp-like domain-containing protein</fullName>
    </recommendedName>
</protein>
<dbReference type="GO" id="GO:0046872">
    <property type="term" value="F:metal ion binding"/>
    <property type="evidence" value="ECO:0007669"/>
    <property type="project" value="UniProtKB-KW"/>
</dbReference>
<organism evidence="7 8">
    <name type="scientific">Enterococcus termitis</name>
    <dbReference type="NCBI Taxonomy" id="332950"/>
    <lineage>
        <taxon>Bacteria</taxon>
        <taxon>Bacillati</taxon>
        <taxon>Bacillota</taxon>
        <taxon>Bacilli</taxon>
        <taxon>Lactobacillales</taxon>
        <taxon>Enterococcaceae</taxon>
        <taxon>Enterococcus</taxon>
    </lineage>
</organism>